<evidence type="ECO:0000313" key="7">
    <source>
        <dbReference type="EMBL" id="CUU56841.1"/>
    </source>
</evidence>
<dbReference type="InterPro" id="IPR009057">
    <property type="entry name" value="Homeodomain-like_sf"/>
</dbReference>
<dbReference type="InterPro" id="IPR050109">
    <property type="entry name" value="HTH-type_TetR-like_transc_reg"/>
</dbReference>
<accession>A0A0S4QNP6</accession>
<evidence type="ECO:0000313" key="8">
    <source>
        <dbReference type="Proteomes" id="UP000198802"/>
    </source>
</evidence>
<dbReference type="SUPFAM" id="SSF46689">
    <property type="entry name" value="Homeodomain-like"/>
    <property type="match status" value="1"/>
</dbReference>
<dbReference type="AlphaFoldDB" id="A0A0S4QNP6"/>
<dbReference type="PRINTS" id="PR00455">
    <property type="entry name" value="HTHTETR"/>
</dbReference>
<keyword evidence="8" id="KW-1185">Reference proteome</keyword>
<dbReference type="InterPro" id="IPR036271">
    <property type="entry name" value="Tet_transcr_reg_TetR-rel_C_sf"/>
</dbReference>
<dbReference type="Pfam" id="PF00440">
    <property type="entry name" value="TetR_N"/>
    <property type="match status" value="1"/>
</dbReference>
<feature type="compositionally biased region" description="Basic and acidic residues" evidence="5">
    <location>
        <begin position="188"/>
        <end position="203"/>
    </location>
</feature>
<dbReference type="GO" id="GO:0003700">
    <property type="term" value="F:DNA-binding transcription factor activity"/>
    <property type="evidence" value="ECO:0007669"/>
    <property type="project" value="TreeGrafter"/>
</dbReference>
<evidence type="ECO:0000259" key="6">
    <source>
        <dbReference type="PROSITE" id="PS50977"/>
    </source>
</evidence>
<dbReference type="GO" id="GO:0000976">
    <property type="term" value="F:transcription cis-regulatory region binding"/>
    <property type="evidence" value="ECO:0007669"/>
    <property type="project" value="TreeGrafter"/>
</dbReference>
<reference evidence="8" key="1">
    <citation type="submission" date="2015-11" db="EMBL/GenBank/DDBJ databases">
        <authorList>
            <person name="Varghese N."/>
        </authorList>
    </citation>
    <scope>NUCLEOTIDE SEQUENCE [LARGE SCALE GENOMIC DNA]</scope>
    <source>
        <strain evidence="8">DSM 45899</strain>
    </source>
</reference>
<evidence type="ECO:0000256" key="2">
    <source>
        <dbReference type="ARBA" id="ARBA00023125"/>
    </source>
</evidence>
<dbReference type="PANTHER" id="PTHR30055">
    <property type="entry name" value="HTH-TYPE TRANSCRIPTIONAL REGULATOR RUTR"/>
    <property type="match status" value="1"/>
</dbReference>
<dbReference type="InterPro" id="IPR001647">
    <property type="entry name" value="HTH_TetR"/>
</dbReference>
<dbReference type="Proteomes" id="UP000198802">
    <property type="component" value="Unassembled WGS sequence"/>
</dbReference>
<dbReference type="Gene3D" id="1.10.357.10">
    <property type="entry name" value="Tetracycline Repressor, domain 2"/>
    <property type="match status" value="1"/>
</dbReference>
<proteinExistence type="predicted"/>
<dbReference type="PROSITE" id="PS50977">
    <property type="entry name" value="HTH_TETR_2"/>
    <property type="match status" value="1"/>
</dbReference>
<evidence type="ECO:0000256" key="4">
    <source>
        <dbReference type="PROSITE-ProRule" id="PRU00335"/>
    </source>
</evidence>
<protein>
    <submittedName>
        <fullName evidence="7">DNA-binding transcriptional regulator, AcrR family</fullName>
    </submittedName>
</protein>
<dbReference type="PANTHER" id="PTHR30055:SF234">
    <property type="entry name" value="HTH-TYPE TRANSCRIPTIONAL REGULATOR BETI"/>
    <property type="match status" value="1"/>
</dbReference>
<evidence type="ECO:0000256" key="5">
    <source>
        <dbReference type="SAM" id="MobiDB-lite"/>
    </source>
</evidence>
<feature type="region of interest" description="Disordered" evidence="5">
    <location>
        <begin position="180"/>
        <end position="203"/>
    </location>
</feature>
<evidence type="ECO:0000256" key="3">
    <source>
        <dbReference type="ARBA" id="ARBA00023163"/>
    </source>
</evidence>
<feature type="domain" description="HTH tetR-type" evidence="6">
    <location>
        <begin position="18"/>
        <end position="78"/>
    </location>
</feature>
<keyword evidence="2 4" id="KW-0238">DNA-binding</keyword>
<dbReference type="SUPFAM" id="SSF48498">
    <property type="entry name" value="Tetracyclin repressor-like, C-terminal domain"/>
    <property type="match status" value="1"/>
</dbReference>
<dbReference type="EMBL" id="FAOZ01000009">
    <property type="protein sequence ID" value="CUU56841.1"/>
    <property type="molecule type" value="Genomic_DNA"/>
</dbReference>
<feature type="DNA-binding region" description="H-T-H motif" evidence="4">
    <location>
        <begin position="41"/>
        <end position="60"/>
    </location>
</feature>
<dbReference type="RefSeq" id="WP_091277656.1">
    <property type="nucleotide sequence ID" value="NZ_FAOZ01000009.1"/>
</dbReference>
<keyword evidence="1" id="KW-0805">Transcription regulation</keyword>
<evidence type="ECO:0000256" key="1">
    <source>
        <dbReference type="ARBA" id="ARBA00023015"/>
    </source>
</evidence>
<gene>
    <name evidence="7" type="ORF">Ga0074812_10961</name>
</gene>
<name>A0A0S4QNP6_9ACTN</name>
<organism evidence="7 8">
    <name type="scientific">Parafrankia irregularis</name>
    <dbReference type="NCBI Taxonomy" id="795642"/>
    <lineage>
        <taxon>Bacteria</taxon>
        <taxon>Bacillati</taxon>
        <taxon>Actinomycetota</taxon>
        <taxon>Actinomycetes</taxon>
        <taxon>Frankiales</taxon>
        <taxon>Frankiaceae</taxon>
        <taxon>Parafrankia</taxon>
    </lineage>
</organism>
<sequence>MSQRGHRPLSAPRRTDARRNRTAILRAADEAFTDNSPRLVPLHEIAQRAGLGRATVYRYFPDRRAMAVAVAEEYFEALRHAVEAAEEEGRSFRDLLHWAATTMTSMRPLVALMRELPEHDQQRYFERWIGILTPALHRAQRDGDVRPDVTAADLALILISLDLAATASAQAPHITAITGGAADTTSASRDDGQRDDEQRDDEQHAAAMRKLVTVMLDGLFTQPNTEPNG</sequence>
<keyword evidence="3" id="KW-0804">Transcription</keyword>